<protein>
    <recommendedName>
        <fullName evidence="1">DUF4440 domain-containing protein</fullName>
    </recommendedName>
</protein>
<dbReference type="InterPro" id="IPR032710">
    <property type="entry name" value="NTF2-like_dom_sf"/>
</dbReference>
<dbReference type="EMBL" id="PXYI01000006">
    <property type="protein sequence ID" value="PSJ38540.1"/>
    <property type="molecule type" value="Genomic_DNA"/>
</dbReference>
<accession>A0A2P7QKS6</accession>
<evidence type="ECO:0000259" key="1">
    <source>
        <dbReference type="Pfam" id="PF14534"/>
    </source>
</evidence>
<reference evidence="2 3" key="1">
    <citation type="submission" date="2018-03" db="EMBL/GenBank/DDBJ databases">
        <title>The draft genome of Sphingosinicella sp. GL-C-18.</title>
        <authorList>
            <person name="Liu L."/>
            <person name="Li L."/>
            <person name="Liang L."/>
            <person name="Zhang X."/>
            <person name="Wang T."/>
        </authorList>
    </citation>
    <scope>NUCLEOTIDE SEQUENCE [LARGE SCALE GENOMIC DNA]</scope>
    <source>
        <strain evidence="2 3">GL-C-18</strain>
    </source>
</reference>
<proteinExistence type="predicted"/>
<dbReference type="Pfam" id="PF14534">
    <property type="entry name" value="DUF4440"/>
    <property type="match status" value="1"/>
</dbReference>
<dbReference type="InterPro" id="IPR027843">
    <property type="entry name" value="DUF4440"/>
</dbReference>
<evidence type="ECO:0000313" key="3">
    <source>
        <dbReference type="Proteomes" id="UP000241167"/>
    </source>
</evidence>
<dbReference type="AlphaFoldDB" id="A0A2P7QKS6"/>
<gene>
    <name evidence="2" type="ORF">C7I55_19140</name>
</gene>
<organism evidence="2 3">
    <name type="scientific">Allosphingosinicella deserti</name>
    <dbReference type="NCBI Taxonomy" id="2116704"/>
    <lineage>
        <taxon>Bacteria</taxon>
        <taxon>Pseudomonadati</taxon>
        <taxon>Pseudomonadota</taxon>
        <taxon>Alphaproteobacteria</taxon>
        <taxon>Sphingomonadales</taxon>
        <taxon>Sphingomonadaceae</taxon>
        <taxon>Allosphingosinicella</taxon>
    </lineage>
</organism>
<evidence type="ECO:0000313" key="2">
    <source>
        <dbReference type="EMBL" id="PSJ38540.1"/>
    </source>
</evidence>
<dbReference type="Proteomes" id="UP000241167">
    <property type="component" value="Unassembled WGS sequence"/>
</dbReference>
<dbReference type="SUPFAM" id="SSF54427">
    <property type="entry name" value="NTF2-like"/>
    <property type="match status" value="1"/>
</dbReference>
<feature type="domain" description="DUF4440" evidence="1">
    <location>
        <begin position="63"/>
        <end position="167"/>
    </location>
</feature>
<comment type="caution">
    <text evidence="2">The sequence shown here is derived from an EMBL/GenBank/DDBJ whole genome shotgun (WGS) entry which is preliminary data.</text>
</comment>
<name>A0A2P7QKS6_9SPHN</name>
<sequence>MILSGQQPRIWSNLQGDSPARVPSMDGALMSLRGSQLCGVAAVLFTVSAPLAAAAPMTDAAVEEAFQSIQRAVEARDVAALRRLVHPRFEMLHAFGQVDRYDIWLTLVAGGKLPRQISDIREYDRTISRVGEVAIRSSIVRFRDPKGRRDSWLRGSTTFVLEGGQWRQLRHQSALLHEAPSADAARLEDYIGTYSIPKRDGFRLIERDGLLQLEWTTGAKLPLVPIGPDRFGAGPLSTMRFTRGPDGKVATAVRGGPEGIWWTAAWAGDDRR</sequence>
<keyword evidence="3" id="KW-1185">Reference proteome</keyword>
<dbReference type="Gene3D" id="3.10.450.50">
    <property type="match status" value="1"/>
</dbReference>